<name>A0A158ECB2_9BURK</name>
<dbReference type="AlphaFoldDB" id="A0A158ECB2"/>
<dbReference type="EMBL" id="FCOX02000063">
    <property type="protein sequence ID" value="SAL04424.1"/>
    <property type="molecule type" value="Genomic_DNA"/>
</dbReference>
<reference evidence="1" key="1">
    <citation type="submission" date="2016-01" db="EMBL/GenBank/DDBJ databases">
        <authorList>
            <person name="Peeters C."/>
        </authorList>
    </citation>
    <scope>NUCLEOTIDE SEQUENCE</scope>
    <source>
        <strain evidence="1">LMG 29321</strain>
    </source>
</reference>
<protein>
    <submittedName>
        <fullName evidence="1">Uncharacterized protein</fullName>
    </submittedName>
</protein>
<sequence length="44" mass="4886">MPLPLRALKHLCLPVLVRGGLSVGKRQLHFAQPIFEEALKCACM</sequence>
<comment type="caution">
    <text evidence="1">The sequence shown here is derived from an EMBL/GenBank/DDBJ whole genome shotgun (WGS) entry which is preliminary data.</text>
</comment>
<evidence type="ECO:0000313" key="1">
    <source>
        <dbReference type="EMBL" id="SAL04424.1"/>
    </source>
</evidence>
<gene>
    <name evidence="1" type="ORF">AWB78_06958</name>
</gene>
<evidence type="ECO:0000313" key="2">
    <source>
        <dbReference type="Proteomes" id="UP000071859"/>
    </source>
</evidence>
<dbReference type="Proteomes" id="UP000071859">
    <property type="component" value="Unassembled WGS sequence"/>
</dbReference>
<proteinExistence type="predicted"/>
<organism evidence="1 2">
    <name type="scientific">Caballeronia calidae</name>
    <dbReference type="NCBI Taxonomy" id="1777139"/>
    <lineage>
        <taxon>Bacteria</taxon>
        <taxon>Pseudomonadati</taxon>
        <taxon>Pseudomonadota</taxon>
        <taxon>Betaproteobacteria</taxon>
        <taxon>Burkholderiales</taxon>
        <taxon>Burkholderiaceae</taxon>
        <taxon>Caballeronia</taxon>
    </lineage>
</organism>
<accession>A0A158ECB2</accession>
<keyword evidence="2" id="KW-1185">Reference proteome</keyword>